<evidence type="ECO:0000313" key="2">
    <source>
        <dbReference type="EMBL" id="GJE60567.1"/>
    </source>
</evidence>
<dbReference type="Pfam" id="PF16998">
    <property type="entry name" value="17kDa_Anti_2"/>
    <property type="match status" value="1"/>
</dbReference>
<feature type="domain" description="Surface antigen" evidence="1">
    <location>
        <begin position="59"/>
        <end position="165"/>
    </location>
</feature>
<dbReference type="RefSeq" id="WP_238183184.1">
    <property type="nucleotide sequence ID" value="NZ_BPRB01000144.1"/>
</dbReference>
<evidence type="ECO:0000313" key="3">
    <source>
        <dbReference type="Proteomes" id="UP001055057"/>
    </source>
</evidence>
<dbReference type="InterPro" id="IPR032635">
    <property type="entry name" value="Anti_2"/>
</dbReference>
<reference evidence="2" key="1">
    <citation type="journal article" date="2021" name="Front. Microbiol.">
        <title>Comprehensive Comparative Genomics and Phenotyping of Methylobacterium Species.</title>
        <authorList>
            <person name="Alessa O."/>
            <person name="Ogura Y."/>
            <person name="Fujitani Y."/>
            <person name="Takami H."/>
            <person name="Hayashi T."/>
            <person name="Sahin N."/>
            <person name="Tani A."/>
        </authorList>
    </citation>
    <scope>NUCLEOTIDE SEQUENCE</scope>
    <source>
        <strain evidence="2">DSM 23632</strain>
    </source>
</reference>
<comment type="caution">
    <text evidence="2">The sequence shown here is derived from an EMBL/GenBank/DDBJ whole genome shotgun (WGS) entry which is preliminary data.</text>
</comment>
<gene>
    <name evidence="2" type="ORF">MPOCJGCO_2680</name>
</gene>
<name>A0ABQ4U110_9HYPH</name>
<accession>A0ABQ4U110</accession>
<dbReference type="EMBL" id="BPRB01000144">
    <property type="protein sequence ID" value="GJE60567.1"/>
    <property type="molecule type" value="Genomic_DNA"/>
</dbReference>
<dbReference type="Proteomes" id="UP001055057">
    <property type="component" value="Unassembled WGS sequence"/>
</dbReference>
<reference evidence="2" key="2">
    <citation type="submission" date="2021-08" db="EMBL/GenBank/DDBJ databases">
        <authorList>
            <person name="Tani A."/>
            <person name="Ola A."/>
            <person name="Ogura Y."/>
            <person name="Katsura K."/>
            <person name="Hayashi T."/>
        </authorList>
    </citation>
    <scope>NUCLEOTIDE SEQUENCE</scope>
    <source>
        <strain evidence="2">DSM 23632</strain>
    </source>
</reference>
<evidence type="ECO:0000259" key="1">
    <source>
        <dbReference type="Pfam" id="PF16998"/>
    </source>
</evidence>
<proteinExistence type="predicted"/>
<organism evidence="2 3">
    <name type="scientific">Methylobacterium trifolii</name>
    <dbReference type="NCBI Taxonomy" id="1003092"/>
    <lineage>
        <taxon>Bacteria</taxon>
        <taxon>Pseudomonadati</taxon>
        <taxon>Pseudomonadota</taxon>
        <taxon>Alphaproteobacteria</taxon>
        <taxon>Hyphomicrobiales</taxon>
        <taxon>Methylobacteriaceae</taxon>
        <taxon>Methylobacterium</taxon>
    </lineage>
</organism>
<protein>
    <recommendedName>
        <fullName evidence="1">Surface antigen domain-containing protein</fullName>
    </recommendedName>
</protein>
<keyword evidence="3" id="KW-1185">Reference proteome</keyword>
<sequence length="171" mass="18085">MRRRDCKGPAGHGLLHAAGFLLSRGTVPVAVVVLALCGCSQPLLVFRSEPEVKPVAAAITEEPAVTGSIAKRPVSFGADLGDEDWRRAHAALGVALDPQGNGRPVKWDNPESGLRGSVNPTGLPYVADDLICRDFLASVIAPERSRFVRGTGCRPSGGAWELKRLRAGKPT</sequence>